<dbReference type="PROSITE" id="PS00197">
    <property type="entry name" value="2FE2S_FER_1"/>
    <property type="match status" value="1"/>
</dbReference>
<comment type="caution">
    <text evidence="4">The sequence shown here is derived from an EMBL/GenBank/DDBJ whole genome shotgun (WGS) entry which is preliminary data.</text>
</comment>
<dbReference type="CDD" id="cd00207">
    <property type="entry name" value="fer2"/>
    <property type="match status" value="1"/>
</dbReference>
<dbReference type="InterPro" id="IPR001041">
    <property type="entry name" value="2Fe-2S_ferredoxin-type"/>
</dbReference>
<dbReference type="InterPro" id="IPR012675">
    <property type="entry name" value="Beta-grasp_dom_sf"/>
</dbReference>
<dbReference type="AlphaFoldDB" id="A0A4R4AIB0"/>
<evidence type="ECO:0000313" key="4">
    <source>
        <dbReference type="EMBL" id="TCW38509.1"/>
    </source>
</evidence>
<feature type="domain" description="FAD-binding FR-type" evidence="3">
    <location>
        <begin position="99"/>
        <end position="199"/>
    </location>
</feature>
<gene>
    <name evidence="4" type="ORF">EDC29_102405</name>
</gene>
<dbReference type="Pfam" id="PF00175">
    <property type="entry name" value="NAD_binding_1"/>
    <property type="match status" value="1"/>
</dbReference>
<sequence>MGFQISIDADGARFTTEPGETVLDAALRQGIALPHGCRDGRCGSCAATLGAGEIDYPGGTPPALAGLGAEQCLTCRAVPRSDLHLDLPARTRPDEPQQVRTLPCRVERIERLAPEVMGLSLKLPDHDPLRFRAGQYLDVLLRDGSRRAFSFASAPALSPYLELHIRRVPGGRFTTEVFERLGERALLRVQAPLGDFGLDPTSTAPAILIGGGTGFAPLKSMIEDAIARGLQRPLLLYRGARTRADLYLPDLAPRWAAEHPWFGHQAVLSEPEPDWDGRRGLVHQAVIEDFPDLAGHQVYISGPPAMIEHARPALLARGLDPAALFTDAFVDTSHGN</sequence>
<dbReference type="PROSITE" id="PS51384">
    <property type="entry name" value="FAD_FR"/>
    <property type="match status" value="1"/>
</dbReference>
<dbReference type="PANTHER" id="PTHR47354:SF5">
    <property type="entry name" value="PROTEIN RFBI"/>
    <property type="match status" value="1"/>
</dbReference>
<dbReference type="InterPro" id="IPR017927">
    <property type="entry name" value="FAD-bd_FR_type"/>
</dbReference>
<organism evidence="4 5">
    <name type="scientific">Marichromatium gracile</name>
    <name type="common">Chromatium gracile</name>
    <dbReference type="NCBI Taxonomy" id="1048"/>
    <lineage>
        <taxon>Bacteria</taxon>
        <taxon>Pseudomonadati</taxon>
        <taxon>Pseudomonadota</taxon>
        <taxon>Gammaproteobacteria</taxon>
        <taxon>Chromatiales</taxon>
        <taxon>Chromatiaceae</taxon>
        <taxon>Marichromatium</taxon>
    </lineage>
</organism>
<dbReference type="InterPro" id="IPR050415">
    <property type="entry name" value="MRET"/>
</dbReference>
<dbReference type="EMBL" id="SMDC01000002">
    <property type="protein sequence ID" value="TCW38509.1"/>
    <property type="molecule type" value="Genomic_DNA"/>
</dbReference>
<comment type="cofactor">
    <cofactor evidence="1">
        <name>[2Fe-2S] cluster</name>
        <dbReference type="ChEBI" id="CHEBI:190135"/>
    </cofactor>
</comment>
<dbReference type="SUPFAM" id="SSF52343">
    <property type="entry name" value="Ferredoxin reductase-like, C-terminal NADP-linked domain"/>
    <property type="match status" value="1"/>
</dbReference>
<dbReference type="Pfam" id="PF00111">
    <property type="entry name" value="Fer2"/>
    <property type="match status" value="1"/>
</dbReference>
<dbReference type="Pfam" id="PF00970">
    <property type="entry name" value="FAD_binding_6"/>
    <property type="match status" value="1"/>
</dbReference>
<dbReference type="InterPro" id="IPR001433">
    <property type="entry name" value="OxRdtase_FAD/NAD-bd"/>
</dbReference>
<evidence type="ECO:0000259" key="2">
    <source>
        <dbReference type="PROSITE" id="PS51085"/>
    </source>
</evidence>
<dbReference type="InterPro" id="IPR036010">
    <property type="entry name" value="2Fe-2S_ferredoxin-like_sf"/>
</dbReference>
<dbReference type="Gene3D" id="3.40.50.80">
    <property type="entry name" value="Nucleotide-binding domain of ferredoxin-NADP reductase (FNR) module"/>
    <property type="match status" value="1"/>
</dbReference>
<feature type="domain" description="2Fe-2S ferredoxin-type" evidence="2">
    <location>
        <begin position="3"/>
        <end position="91"/>
    </location>
</feature>
<dbReference type="Gene3D" id="2.40.30.10">
    <property type="entry name" value="Translation factors"/>
    <property type="match status" value="1"/>
</dbReference>
<dbReference type="PANTHER" id="PTHR47354">
    <property type="entry name" value="NADH OXIDOREDUCTASE HCR"/>
    <property type="match status" value="1"/>
</dbReference>
<dbReference type="InterPro" id="IPR017938">
    <property type="entry name" value="Riboflavin_synthase-like_b-brl"/>
</dbReference>
<dbReference type="InterPro" id="IPR006058">
    <property type="entry name" value="2Fe2S_fd_BS"/>
</dbReference>
<dbReference type="PRINTS" id="PR00410">
    <property type="entry name" value="PHEHYDRXLASE"/>
</dbReference>
<dbReference type="SUPFAM" id="SSF54292">
    <property type="entry name" value="2Fe-2S ferredoxin-like"/>
    <property type="match status" value="1"/>
</dbReference>
<dbReference type="SUPFAM" id="SSF63380">
    <property type="entry name" value="Riboflavin synthase domain-like"/>
    <property type="match status" value="1"/>
</dbReference>
<accession>A0A4R4AIB0</accession>
<dbReference type="PROSITE" id="PS51085">
    <property type="entry name" value="2FE2S_FER_2"/>
    <property type="match status" value="1"/>
</dbReference>
<dbReference type="InterPro" id="IPR039261">
    <property type="entry name" value="FNR_nucleotide-bd"/>
</dbReference>
<dbReference type="InterPro" id="IPR008333">
    <property type="entry name" value="Cbr1-like_FAD-bd_dom"/>
</dbReference>
<evidence type="ECO:0000256" key="1">
    <source>
        <dbReference type="ARBA" id="ARBA00034078"/>
    </source>
</evidence>
<dbReference type="InterPro" id="IPR001709">
    <property type="entry name" value="Flavoprot_Pyr_Nucl_cyt_Rdtase"/>
</dbReference>
<evidence type="ECO:0000259" key="3">
    <source>
        <dbReference type="PROSITE" id="PS51384"/>
    </source>
</evidence>
<dbReference type="GO" id="GO:0051537">
    <property type="term" value="F:2 iron, 2 sulfur cluster binding"/>
    <property type="evidence" value="ECO:0007669"/>
    <property type="project" value="InterPro"/>
</dbReference>
<proteinExistence type="predicted"/>
<dbReference type="GO" id="GO:0016491">
    <property type="term" value="F:oxidoreductase activity"/>
    <property type="evidence" value="ECO:0007669"/>
    <property type="project" value="InterPro"/>
</dbReference>
<dbReference type="Gene3D" id="3.10.20.30">
    <property type="match status" value="1"/>
</dbReference>
<reference evidence="4 5" key="1">
    <citation type="submission" date="2019-03" db="EMBL/GenBank/DDBJ databases">
        <title>Genomic Encyclopedia of Type Strains, Phase IV (KMG-IV): sequencing the most valuable type-strain genomes for metagenomic binning, comparative biology and taxonomic classification.</title>
        <authorList>
            <person name="Goeker M."/>
        </authorList>
    </citation>
    <scope>NUCLEOTIDE SEQUENCE [LARGE SCALE GENOMIC DNA]</scope>
    <source>
        <strain evidence="4 5">DSM 203</strain>
    </source>
</reference>
<dbReference type="RefSeq" id="WP_132228842.1">
    <property type="nucleotide sequence ID" value="NZ_NRRH01000007.1"/>
</dbReference>
<evidence type="ECO:0000313" key="5">
    <source>
        <dbReference type="Proteomes" id="UP000295247"/>
    </source>
</evidence>
<dbReference type="PRINTS" id="PR00371">
    <property type="entry name" value="FPNCR"/>
</dbReference>
<protein>
    <submittedName>
        <fullName evidence="4">CDP-4-dehydro-6-deoxyglucose reductase</fullName>
    </submittedName>
</protein>
<dbReference type="CDD" id="cd06189">
    <property type="entry name" value="flavin_oxioreductase"/>
    <property type="match status" value="1"/>
</dbReference>
<name>A0A4R4AIB0_MARGR</name>
<dbReference type="Proteomes" id="UP000295247">
    <property type="component" value="Unassembled WGS sequence"/>
</dbReference>